<dbReference type="GO" id="GO:0022857">
    <property type="term" value="F:transmembrane transporter activity"/>
    <property type="evidence" value="ECO:0007669"/>
    <property type="project" value="InterPro"/>
</dbReference>
<feature type="transmembrane region" description="Helical" evidence="7">
    <location>
        <begin position="376"/>
        <end position="395"/>
    </location>
</feature>
<dbReference type="Gene3D" id="1.20.1250.20">
    <property type="entry name" value="MFS general substrate transporter like domains"/>
    <property type="match status" value="1"/>
</dbReference>
<dbReference type="Pfam" id="PF07690">
    <property type="entry name" value="MFS_1"/>
    <property type="match status" value="1"/>
</dbReference>
<evidence type="ECO:0000313" key="10">
    <source>
        <dbReference type="Proteomes" id="UP000218022"/>
    </source>
</evidence>
<feature type="domain" description="Major facilitator superfamily (MFS) profile" evidence="8">
    <location>
        <begin position="220"/>
        <end position="436"/>
    </location>
</feature>
<evidence type="ECO:0000313" key="9">
    <source>
        <dbReference type="EMBL" id="PCE25934.1"/>
    </source>
</evidence>
<dbReference type="InterPro" id="IPR011701">
    <property type="entry name" value="MFS"/>
</dbReference>
<feature type="transmembrane region" description="Helical" evidence="7">
    <location>
        <begin position="131"/>
        <end position="149"/>
    </location>
</feature>
<dbReference type="OrthoDB" id="9775268at2"/>
<name>A0A2A4F050_9BURK</name>
<feature type="transmembrane region" description="Helical" evidence="7">
    <location>
        <begin position="155"/>
        <end position="184"/>
    </location>
</feature>
<feature type="transmembrane region" description="Helical" evidence="7">
    <location>
        <begin position="310"/>
        <end position="333"/>
    </location>
</feature>
<gene>
    <name evidence="9" type="ORF">BWP39_15505</name>
</gene>
<dbReference type="PROSITE" id="PS50850">
    <property type="entry name" value="MFS"/>
    <property type="match status" value="1"/>
</dbReference>
<feature type="transmembrane region" description="Helical" evidence="7">
    <location>
        <begin position="6"/>
        <end position="30"/>
    </location>
</feature>
<accession>A0A2A4F050</accession>
<dbReference type="Proteomes" id="UP000218022">
    <property type="component" value="Unassembled WGS sequence"/>
</dbReference>
<evidence type="ECO:0000256" key="6">
    <source>
        <dbReference type="SAM" id="MobiDB-lite"/>
    </source>
</evidence>
<evidence type="ECO:0000256" key="2">
    <source>
        <dbReference type="ARBA" id="ARBA00022475"/>
    </source>
</evidence>
<proteinExistence type="predicted"/>
<dbReference type="SUPFAM" id="SSF103473">
    <property type="entry name" value="MFS general substrate transporter"/>
    <property type="match status" value="1"/>
</dbReference>
<reference evidence="9 10" key="1">
    <citation type="submission" date="2017-01" db="EMBL/GenBank/DDBJ databases">
        <title>Whole-Genome Shotgun Sequencing of Two beta-Proteobacterial Species in Search of the Bulgecin Biosynthetic Cluster.</title>
        <authorList>
            <person name="Horsman M.E."/>
            <person name="Marous D.R."/>
            <person name="Li R."/>
            <person name="Oliver R.A."/>
            <person name="Byun B."/>
            <person name="Emrich S.J."/>
            <person name="Boggess B."/>
            <person name="Townsend C.A."/>
            <person name="Mobashery S."/>
        </authorList>
    </citation>
    <scope>NUCLEOTIDE SEQUENCE [LARGE SCALE GENOMIC DNA]</scope>
    <source>
        <strain evidence="9 10">ATCC 31363</strain>
    </source>
</reference>
<feature type="transmembrane region" description="Helical" evidence="7">
    <location>
        <begin position="263"/>
        <end position="280"/>
    </location>
</feature>
<dbReference type="PANTHER" id="PTHR23513">
    <property type="entry name" value="INTEGRAL MEMBRANE EFFLUX PROTEIN-RELATED"/>
    <property type="match status" value="1"/>
</dbReference>
<evidence type="ECO:0000259" key="8">
    <source>
        <dbReference type="PROSITE" id="PS50850"/>
    </source>
</evidence>
<dbReference type="InterPro" id="IPR020846">
    <property type="entry name" value="MFS_dom"/>
</dbReference>
<feature type="transmembrane region" description="Helical" evidence="7">
    <location>
        <begin position="83"/>
        <end position="110"/>
    </location>
</feature>
<comment type="caution">
    <text evidence="9">The sequence shown here is derived from an EMBL/GenBank/DDBJ whole genome shotgun (WGS) entry which is preliminary data.</text>
</comment>
<feature type="transmembrane region" description="Helical" evidence="7">
    <location>
        <begin position="345"/>
        <end position="364"/>
    </location>
</feature>
<dbReference type="AlphaFoldDB" id="A0A2A4F050"/>
<dbReference type="CDD" id="cd06173">
    <property type="entry name" value="MFS_MefA_like"/>
    <property type="match status" value="1"/>
</dbReference>
<dbReference type="GO" id="GO:0005886">
    <property type="term" value="C:plasma membrane"/>
    <property type="evidence" value="ECO:0007669"/>
    <property type="project" value="UniProtKB-SubCell"/>
</dbReference>
<dbReference type="PANTHER" id="PTHR23513:SF6">
    <property type="entry name" value="MAJOR FACILITATOR SUPERFAMILY ASSOCIATED DOMAIN-CONTAINING PROTEIN"/>
    <property type="match status" value="1"/>
</dbReference>
<evidence type="ECO:0000256" key="7">
    <source>
        <dbReference type="SAM" id="Phobius"/>
    </source>
</evidence>
<comment type="subcellular location">
    <subcellularLocation>
        <location evidence="1">Cell membrane</location>
        <topology evidence="1">Multi-pass membrane protein</topology>
    </subcellularLocation>
</comment>
<keyword evidence="4 7" id="KW-1133">Transmembrane helix</keyword>
<keyword evidence="3 7" id="KW-0812">Transmembrane</keyword>
<feature type="compositionally biased region" description="Basic and acidic residues" evidence="6">
    <location>
        <begin position="413"/>
        <end position="423"/>
    </location>
</feature>
<organism evidence="9 10">
    <name type="scientific">Paraburkholderia acidicola</name>
    <dbReference type="NCBI Taxonomy" id="1912599"/>
    <lineage>
        <taxon>Bacteria</taxon>
        <taxon>Pseudomonadati</taxon>
        <taxon>Pseudomonadota</taxon>
        <taxon>Betaproteobacteria</taxon>
        <taxon>Burkholderiales</taxon>
        <taxon>Burkholderiaceae</taxon>
        <taxon>Paraburkholderia</taxon>
    </lineage>
</organism>
<keyword evidence="2" id="KW-1003">Cell membrane</keyword>
<dbReference type="RefSeq" id="WP_157915147.1">
    <property type="nucleotide sequence ID" value="NZ_MTZV01000004.1"/>
</dbReference>
<protein>
    <recommendedName>
        <fullName evidence="8">Major facilitator superfamily (MFS) profile domain-containing protein</fullName>
    </recommendedName>
</protein>
<evidence type="ECO:0000256" key="3">
    <source>
        <dbReference type="ARBA" id="ARBA00022692"/>
    </source>
</evidence>
<dbReference type="InterPro" id="IPR036259">
    <property type="entry name" value="MFS_trans_sf"/>
</dbReference>
<sequence>MTPQTVRLYGAAIASAKIGTGFFFLINTWLIIEITGRPSSAAITLVMTILPSLLLSPLIGLAVDRSEPAQLAWRAEVFRWLVLMSYGLLYAAGYATAPIAYLVSFLIALGNEIQVLAWRAALTRHASSEQMFRLNALTVVTGQTGQILGAAASGVVLATIGAAATVGVASTSYLLSALAGFIVARRMHSTVAHRTDAPERGIRRHLSDLRDGLRHIAQRPAIAFFYGLILANLTVIFGINAMLAPFVREELHLDAAAFGKIDAGYALGAIVSGFFVVRLANRFGRRNVLTLAFLVAALSLLVFAQCSGLIVAFITYVGLGVSFQSSVIALSAAQRAADPLYQGRVSASFNVLNGLAGLAIYGIVALSAGHHLYRQLYLWQAATMLIMVPIVVLASRREGISRLLKPEAPALAPERKRTTEHRGTTPSRPAPETIET</sequence>
<keyword evidence="5 7" id="KW-0472">Membrane</keyword>
<feature type="transmembrane region" description="Helical" evidence="7">
    <location>
        <begin position="287"/>
        <end position="304"/>
    </location>
</feature>
<feature type="transmembrane region" description="Helical" evidence="7">
    <location>
        <begin position="223"/>
        <end position="243"/>
    </location>
</feature>
<evidence type="ECO:0000256" key="4">
    <source>
        <dbReference type="ARBA" id="ARBA00022989"/>
    </source>
</evidence>
<evidence type="ECO:0000256" key="1">
    <source>
        <dbReference type="ARBA" id="ARBA00004651"/>
    </source>
</evidence>
<evidence type="ECO:0000256" key="5">
    <source>
        <dbReference type="ARBA" id="ARBA00023136"/>
    </source>
</evidence>
<dbReference type="EMBL" id="MTZV01000004">
    <property type="protein sequence ID" value="PCE25934.1"/>
    <property type="molecule type" value="Genomic_DNA"/>
</dbReference>
<feature type="transmembrane region" description="Helical" evidence="7">
    <location>
        <begin position="42"/>
        <end position="63"/>
    </location>
</feature>
<feature type="region of interest" description="Disordered" evidence="6">
    <location>
        <begin position="410"/>
        <end position="436"/>
    </location>
</feature>